<dbReference type="EMBL" id="AAHWTY010000120">
    <property type="protein sequence ID" value="ECB1915588.1"/>
    <property type="molecule type" value="Genomic_DNA"/>
</dbReference>
<evidence type="ECO:0000256" key="6">
    <source>
        <dbReference type="ARBA" id="ARBA00022985"/>
    </source>
</evidence>
<dbReference type="GO" id="GO:0004713">
    <property type="term" value="F:protein tyrosine kinase activity"/>
    <property type="evidence" value="ECO:0007669"/>
    <property type="project" value="TreeGrafter"/>
</dbReference>
<dbReference type="AlphaFoldDB" id="A0A5X8Y140"/>
<evidence type="ECO:0000313" key="14">
    <source>
        <dbReference type="EMBL" id="ECB1915588.1"/>
    </source>
</evidence>
<evidence type="ECO:0000256" key="2">
    <source>
        <dbReference type="ARBA" id="ARBA00004756"/>
    </source>
</evidence>
<evidence type="ECO:0000256" key="8">
    <source>
        <dbReference type="ARBA" id="ARBA00023136"/>
    </source>
</evidence>
<dbReference type="Gene3D" id="3.30.1890.10">
    <property type="entry name" value="FepE-like"/>
    <property type="match status" value="1"/>
</dbReference>
<evidence type="ECO:0000256" key="1">
    <source>
        <dbReference type="ARBA" id="ARBA00004429"/>
    </source>
</evidence>
<evidence type="ECO:0000256" key="3">
    <source>
        <dbReference type="ARBA" id="ARBA00022475"/>
    </source>
</evidence>
<dbReference type="GO" id="GO:0005886">
    <property type="term" value="C:plasma membrane"/>
    <property type="evidence" value="ECO:0007669"/>
    <property type="project" value="UniProtKB-SubCell"/>
</dbReference>
<evidence type="ECO:0000256" key="10">
    <source>
        <dbReference type="ARBA" id="ARBA00039982"/>
    </source>
</evidence>
<comment type="similarity">
    <text evidence="9">Belongs to the WzzB/Cld/Rol family.</text>
</comment>
<evidence type="ECO:0000256" key="12">
    <source>
        <dbReference type="SAM" id="Phobius"/>
    </source>
</evidence>
<feature type="domain" description="Polysaccharide chain length determinant N-terminal" evidence="13">
    <location>
        <begin position="14"/>
        <end position="117"/>
    </location>
</feature>
<name>A0A5X8Y140_SALNE</name>
<keyword evidence="4" id="KW-0997">Cell inner membrane</keyword>
<gene>
    <name evidence="14" type="primary">wzzB</name>
    <name evidence="15" type="ORF">E1A34_25310</name>
    <name evidence="14" type="ORF">EVG73_24975</name>
</gene>
<keyword evidence="6" id="KW-0448">Lipopolysaccharide biosynthesis</keyword>
<comment type="pathway">
    <text evidence="2">Bacterial outer membrane biogenesis; lipopolysaccharide biosynthesis.</text>
</comment>
<keyword evidence="3" id="KW-1003">Cell membrane</keyword>
<comment type="subcellular location">
    <subcellularLocation>
        <location evidence="1">Cell inner membrane</location>
        <topology evidence="1">Multi-pass membrane protein</topology>
    </subcellularLocation>
</comment>
<keyword evidence="5 12" id="KW-0812">Transmembrane</keyword>
<comment type="caution">
    <text evidence="14">The sequence shown here is derived from an EMBL/GenBank/DDBJ whole genome shotgun (WGS) entry which is preliminary data.</text>
</comment>
<keyword evidence="7 12" id="KW-1133">Transmembrane helix</keyword>
<dbReference type="PANTHER" id="PTHR32309:SF29">
    <property type="entry name" value="CHAIN LENGTH DETERMINANT PROTEIN"/>
    <property type="match status" value="1"/>
</dbReference>
<evidence type="ECO:0000313" key="15">
    <source>
        <dbReference type="EMBL" id="ECB7109317.1"/>
    </source>
</evidence>
<feature type="transmembrane region" description="Helical" evidence="12">
    <location>
        <begin position="25"/>
        <end position="49"/>
    </location>
</feature>
<organism evidence="14">
    <name type="scientific">Salmonella newport</name>
    <dbReference type="NCBI Taxonomy" id="108619"/>
    <lineage>
        <taxon>Bacteria</taxon>
        <taxon>Pseudomonadati</taxon>
        <taxon>Pseudomonadota</taxon>
        <taxon>Gammaproteobacteria</taxon>
        <taxon>Enterobacterales</taxon>
        <taxon>Enterobacteriaceae</taxon>
        <taxon>Salmonella</taxon>
    </lineage>
</organism>
<dbReference type="PANTHER" id="PTHR32309">
    <property type="entry name" value="TYROSINE-PROTEIN KINASE"/>
    <property type="match status" value="1"/>
</dbReference>
<dbReference type="GO" id="GO:0009103">
    <property type="term" value="P:lipopolysaccharide biosynthetic process"/>
    <property type="evidence" value="ECO:0007669"/>
    <property type="project" value="UniProtKB-KW"/>
</dbReference>
<sequence>MENNSPRVREDIPEQIDLIDLAMQLWHGVATIIVFILAGILAAVGYLMLAEEQWTSTAIITRPDIGQVTSYYNVMAAVYGKEAPDIAEVQTAIADRFNSAFSALSDSLRNQKEPEKLSAEPSEKGQPFPVKVSYVGTTAGEARRRLAEYLRQVEEKTVKELNEEMKTTIVLHTGFLLSALRQQEVVAREQKDQHIRQLEAALRYAEEAKIDKPHTRNTQYVTQDTMFLLGKDALKSMTENEATRPLTFSDDYYQMKQKLFDIRSLKPDTVHPYRCIMPPRLPVRRDSPKTALTLVLAVLLGGMAGAGMVLGRNALRNYKTAP</sequence>
<evidence type="ECO:0000256" key="4">
    <source>
        <dbReference type="ARBA" id="ARBA00022519"/>
    </source>
</evidence>
<accession>A0A5X8Y140</accession>
<proteinExistence type="inferred from homology"/>
<evidence type="ECO:0000256" key="7">
    <source>
        <dbReference type="ARBA" id="ARBA00022989"/>
    </source>
</evidence>
<dbReference type="Pfam" id="PF02706">
    <property type="entry name" value="Wzz"/>
    <property type="match status" value="1"/>
</dbReference>
<dbReference type="SUPFAM" id="SSF160355">
    <property type="entry name" value="Bacterial polysaccharide co-polymerase-like"/>
    <property type="match status" value="1"/>
</dbReference>
<dbReference type="EMBL" id="AAHYLK010000043">
    <property type="protein sequence ID" value="ECB7109317.1"/>
    <property type="molecule type" value="Genomic_DNA"/>
</dbReference>
<dbReference type="InterPro" id="IPR050445">
    <property type="entry name" value="Bact_polysacc_biosynth/exp"/>
</dbReference>
<evidence type="ECO:0000259" key="13">
    <source>
        <dbReference type="Pfam" id="PF02706"/>
    </source>
</evidence>
<reference evidence="14" key="1">
    <citation type="submission" date="2019-01" db="EMBL/GenBank/DDBJ databases">
        <authorList>
            <person name="Ashton P.M."/>
            <person name="Dallman T."/>
            <person name="Nair S."/>
            <person name="De Pinna E."/>
            <person name="Peters T."/>
            <person name="Grant K."/>
        </authorList>
    </citation>
    <scope>NUCLEOTIDE SEQUENCE</scope>
    <source>
        <strain evidence="15">271153</strain>
        <strain evidence="14">500372</strain>
    </source>
</reference>
<dbReference type="InterPro" id="IPR003856">
    <property type="entry name" value="LPS_length_determ_N"/>
</dbReference>
<keyword evidence="8 12" id="KW-0472">Membrane</keyword>
<dbReference type="NCBIfam" id="NF012015">
    <property type="entry name" value="PRK15471.1"/>
    <property type="match status" value="1"/>
</dbReference>
<evidence type="ECO:0000256" key="9">
    <source>
        <dbReference type="ARBA" id="ARBA00038118"/>
    </source>
</evidence>
<evidence type="ECO:0000256" key="5">
    <source>
        <dbReference type="ARBA" id="ARBA00022692"/>
    </source>
</evidence>
<dbReference type="Proteomes" id="UP000839827">
    <property type="component" value="Unassembled WGS sequence"/>
</dbReference>
<evidence type="ECO:0000256" key="11">
    <source>
        <dbReference type="ARBA" id="ARBA00042235"/>
    </source>
</evidence>
<protein>
    <recommendedName>
        <fullName evidence="10">Chain length determinant protein</fullName>
    </recommendedName>
    <alternativeName>
        <fullName evidence="11">Polysaccharide antigen chain regulator</fullName>
    </alternativeName>
</protein>
<feature type="transmembrane region" description="Helical" evidence="12">
    <location>
        <begin position="290"/>
        <end position="310"/>
    </location>
</feature>